<dbReference type="KEGG" id="hcv:FTV88_0969"/>
<proteinExistence type="predicted"/>
<sequence length="42" mass="5226">MAYCKYKNNKQLRIHRRKLRKAMSTESNNQQKVLWVWSSRFP</sequence>
<dbReference type="EMBL" id="CP045875">
    <property type="protein sequence ID" value="QGG47121.1"/>
    <property type="molecule type" value="Genomic_DNA"/>
</dbReference>
<accession>A0A5Q2MYR2</accession>
<dbReference type="AlphaFoldDB" id="A0A5Q2MYR2"/>
<evidence type="ECO:0000313" key="1">
    <source>
        <dbReference type="EMBL" id="QGG47121.1"/>
    </source>
</evidence>
<evidence type="ECO:0000313" key="2">
    <source>
        <dbReference type="Proteomes" id="UP000366051"/>
    </source>
</evidence>
<organism evidence="1 2">
    <name type="scientific">Heliorestis convoluta</name>
    <dbReference type="NCBI Taxonomy" id="356322"/>
    <lineage>
        <taxon>Bacteria</taxon>
        <taxon>Bacillati</taxon>
        <taxon>Bacillota</taxon>
        <taxon>Clostridia</taxon>
        <taxon>Eubacteriales</taxon>
        <taxon>Heliobacteriaceae</taxon>
        <taxon>Heliorestis</taxon>
    </lineage>
</organism>
<keyword evidence="2" id="KW-1185">Reference proteome</keyword>
<dbReference type="Proteomes" id="UP000366051">
    <property type="component" value="Chromosome"/>
</dbReference>
<reference evidence="2" key="1">
    <citation type="submission" date="2019-11" db="EMBL/GenBank/DDBJ databases">
        <title>Genome sequence of Heliorestis convoluta strain HH, an alkaliphilic and minimalistic phototrophic bacterium from a soda lake in Egypt.</title>
        <authorList>
            <person name="Dewey E.D."/>
            <person name="Stokes L.M."/>
            <person name="Burchell B.M."/>
            <person name="Shaffer K.N."/>
            <person name="Huntington A.M."/>
            <person name="Baker J.M."/>
            <person name="Nadendla S."/>
            <person name="Giglio M.G."/>
            <person name="Touchman J.W."/>
            <person name="Blankenship R.E."/>
            <person name="Madigan M.T."/>
            <person name="Sattley W.M."/>
        </authorList>
    </citation>
    <scope>NUCLEOTIDE SEQUENCE [LARGE SCALE GENOMIC DNA]</scope>
    <source>
        <strain evidence="2">HH</strain>
    </source>
</reference>
<name>A0A5Q2MYR2_9FIRM</name>
<protein>
    <submittedName>
        <fullName evidence="1">Uncharacterized protein</fullName>
    </submittedName>
</protein>
<gene>
    <name evidence="1" type="ORF">FTV88_0969</name>
</gene>